<dbReference type="GO" id="GO:0050388">
    <property type="term" value="F:uronate dehydrogenase activity"/>
    <property type="evidence" value="ECO:0007669"/>
    <property type="project" value="UniProtKB-EC"/>
</dbReference>
<accession>A0A927MSJ4</accession>
<evidence type="ECO:0000256" key="1">
    <source>
        <dbReference type="ARBA" id="ARBA00007637"/>
    </source>
</evidence>
<keyword evidence="3" id="KW-0520">NAD</keyword>
<dbReference type="Proteomes" id="UP000638648">
    <property type="component" value="Unassembled WGS sequence"/>
</dbReference>
<dbReference type="Gene3D" id="3.40.50.720">
    <property type="entry name" value="NAD(P)-binding Rossmann-like Domain"/>
    <property type="match status" value="1"/>
</dbReference>
<proteinExistence type="inferred from homology"/>
<feature type="domain" description="NAD-dependent epimerase/dehydratase" evidence="4">
    <location>
        <begin position="21"/>
        <end position="186"/>
    </location>
</feature>
<dbReference type="InterPro" id="IPR001509">
    <property type="entry name" value="Epimerase_deHydtase"/>
</dbReference>
<comment type="caution">
    <text evidence="5">The sequence shown here is derived from an EMBL/GenBank/DDBJ whole genome shotgun (WGS) entry which is preliminary data.</text>
</comment>
<dbReference type="Pfam" id="PF01370">
    <property type="entry name" value="Epimerase"/>
    <property type="match status" value="1"/>
</dbReference>
<evidence type="ECO:0000313" key="5">
    <source>
        <dbReference type="EMBL" id="MBE1605369.1"/>
    </source>
</evidence>
<keyword evidence="2 5" id="KW-0560">Oxidoreductase</keyword>
<dbReference type="RefSeq" id="WP_192749721.1">
    <property type="nucleotide sequence ID" value="NZ_BAABJL010000199.1"/>
</dbReference>
<evidence type="ECO:0000256" key="2">
    <source>
        <dbReference type="ARBA" id="ARBA00023002"/>
    </source>
</evidence>
<evidence type="ECO:0000259" key="4">
    <source>
        <dbReference type="Pfam" id="PF01370"/>
    </source>
</evidence>
<gene>
    <name evidence="5" type="ORF">HEB94_002217</name>
</gene>
<keyword evidence="6" id="KW-1185">Reference proteome</keyword>
<evidence type="ECO:0000256" key="3">
    <source>
        <dbReference type="ARBA" id="ARBA00023027"/>
    </source>
</evidence>
<evidence type="ECO:0000313" key="6">
    <source>
        <dbReference type="Proteomes" id="UP000638648"/>
    </source>
</evidence>
<comment type="similarity">
    <text evidence="1">Belongs to the NAD(P)-dependent epimerase/dehydratase family.</text>
</comment>
<dbReference type="EC" id="1.1.1.203" evidence="5"/>
<dbReference type="InterPro" id="IPR036291">
    <property type="entry name" value="NAD(P)-bd_dom_sf"/>
</dbReference>
<dbReference type="EMBL" id="JADBEM010000001">
    <property type="protein sequence ID" value="MBE1605369.1"/>
    <property type="molecule type" value="Genomic_DNA"/>
</dbReference>
<name>A0A927MSJ4_9ACTN</name>
<organism evidence="5 6">
    <name type="scientific">Actinopolymorpha pittospori</name>
    <dbReference type="NCBI Taxonomy" id="648752"/>
    <lineage>
        <taxon>Bacteria</taxon>
        <taxon>Bacillati</taxon>
        <taxon>Actinomycetota</taxon>
        <taxon>Actinomycetes</taxon>
        <taxon>Propionibacteriales</taxon>
        <taxon>Actinopolymorphaceae</taxon>
        <taxon>Actinopolymorpha</taxon>
    </lineage>
</organism>
<dbReference type="AlphaFoldDB" id="A0A927MSJ4"/>
<dbReference type="PANTHER" id="PTHR43103:SF5">
    <property type="entry name" value="4-EPIMERASE, PUTATIVE (AFU_ORTHOLOGUE AFUA_7G00360)-RELATED"/>
    <property type="match status" value="1"/>
</dbReference>
<protein>
    <submittedName>
        <fullName evidence="5">Uronate dehydrogenase</fullName>
        <ecNumber evidence="5">1.1.1.203</ecNumber>
    </submittedName>
</protein>
<reference evidence="5" key="1">
    <citation type="submission" date="2020-10" db="EMBL/GenBank/DDBJ databases">
        <title>Sequencing the genomes of 1000 actinobacteria strains.</title>
        <authorList>
            <person name="Klenk H.-P."/>
        </authorList>
    </citation>
    <scope>NUCLEOTIDE SEQUENCE</scope>
    <source>
        <strain evidence="5">DSM 45354</strain>
    </source>
</reference>
<dbReference type="SUPFAM" id="SSF51735">
    <property type="entry name" value="NAD(P)-binding Rossmann-fold domains"/>
    <property type="match status" value="1"/>
</dbReference>
<dbReference type="PANTHER" id="PTHR43103">
    <property type="entry name" value="NUCLEOSIDE-DIPHOSPHATE-SUGAR EPIMERASE"/>
    <property type="match status" value="1"/>
</dbReference>
<sequence>MRLPSMAGDQDGTAQMVQRTVLLTGAAGSVGQFLLPGLSEYALRLTDLPERESELSHLAGEALSTEVRTGDLADRAFTEGLVKDVDTVVHLAGNPAAPSSWAQLRVPNIEVVETVLDAAQAAGVRRVILASSVHAMGAYVQREQHPVDPAWPPSPCCVYGATKAFAEAIGRTYTYRTGLSVVCLRFGGVQKRPVAVGSLPSWIAPEDLRQLVVAAIEADTARVAFGVYHGISANTRREWDTSNAQADLGYEPTRDSEIFLGEIDPDTTRGLCPPGPLA</sequence>